<dbReference type="AlphaFoldDB" id="A0A507C5K9"/>
<dbReference type="InterPro" id="IPR001611">
    <property type="entry name" value="Leu-rich_rpt"/>
</dbReference>
<dbReference type="PANTHER" id="PTHR48051">
    <property type="match status" value="1"/>
</dbReference>
<dbReference type="Proteomes" id="UP000319731">
    <property type="component" value="Unassembled WGS sequence"/>
</dbReference>
<dbReference type="RefSeq" id="XP_031023902.1">
    <property type="nucleotide sequence ID" value="XM_031170141.1"/>
</dbReference>
<dbReference type="InterPro" id="IPR050216">
    <property type="entry name" value="LRR_domain-containing"/>
</dbReference>
<keyword evidence="2" id="KW-0677">Repeat</keyword>
<dbReference type="SUPFAM" id="SSF51735">
    <property type="entry name" value="NAD(P)-binding Rossmann-fold domains"/>
    <property type="match status" value="1"/>
</dbReference>
<protein>
    <submittedName>
        <fullName evidence="3">Uncharacterized protein</fullName>
    </submittedName>
</protein>
<organism evidence="3 4">
    <name type="scientific">Synchytrium microbalum</name>
    <dbReference type="NCBI Taxonomy" id="1806994"/>
    <lineage>
        <taxon>Eukaryota</taxon>
        <taxon>Fungi</taxon>
        <taxon>Fungi incertae sedis</taxon>
        <taxon>Chytridiomycota</taxon>
        <taxon>Chytridiomycota incertae sedis</taxon>
        <taxon>Chytridiomycetes</taxon>
        <taxon>Synchytriales</taxon>
        <taxon>Synchytriaceae</taxon>
        <taxon>Synchytrium</taxon>
    </lineage>
</organism>
<keyword evidence="4" id="KW-1185">Reference proteome</keyword>
<proteinExistence type="predicted"/>
<dbReference type="GO" id="GO:0005737">
    <property type="term" value="C:cytoplasm"/>
    <property type="evidence" value="ECO:0007669"/>
    <property type="project" value="TreeGrafter"/>
</dbReference>
<reference evidence="3 4" key="1">
    <citation type="journal article" date="2019" name="Sci. Rep.">
        <title>Comparative genomics of chytrid fungi reveal insights into the obligate biotrophic and pathogenic lifestyle of Synchytrium endobioticum.</title>
        <authorList>
            <person name="van de Vossenberg B.T.L.H."/>
            <person name="Warris S."/>
            <person name="Nguyen H.D.T."/>
            <person name="van Gent-Pelzer M.P.E."/>
            <person name="Joly D.L."/>
            <person name="van de Geest H.C."/>
            <person name="Bonants P.J.M."/>
            <person name="Smith D.S."/>
            <person name="Levesque C.A."/>
            <person name="van der Lee T.A.J."/>
        </authorList>
    </citation>
    <scope>NUCLEOTIDE SEQUENCE [LARGE SCALE GENOMIC DNA]</scope>
    <source>
        <strain evidence="3 4">JEL517</strain>
    </source>
</reference>
<dbReference type="GeneID" id="42005438"/>
<dbReference type="Gene3D" id="3.80.10.10">
    <property type="entry name" value="Ribonuclease Inhibitor"/>
    <property type="match status" value="3"/>
</dbReference>
<sequence length="729" mass="80645">MSVAIVSGASKGIGASLARQLLARTNFHVVATCRDVGVAQQNLGNENSNRLTILPCDVTREEDIASVASTVGKTFGPGSVRLVVNSAGYLNPEKSYKALEEQNIMKHFMINTFSVMYMAKHITPLLASVSKESATWSRSIFGSISARTGSIADNKLGGWYSYRASKAAQNQITKTLAAELGRRGVITVALHPGTVDTDLSRPFVKGTHMSPDQAAELMFNTIESLREADNGTFLDQDRVLALSGLKLKEWPSVISNLDPKLLKSILDLSSNLLETLPPDIGRFNSLKTLTLANNLLSTLPDEIWSLTALQTLDLHSNRLRALSPLIVQLSNLKTLDVSKNQLASIPLELAGNKKLVTLDASYNKLKELPITLGGLPDLEEINVSNNQIAELPRELGLASKLKALRIANNSLVVFPDILQNTSLTWIEVEGNPCFTKFSELAGYEQYVARRKGRIDQFIKTICGTHMSPDQAAELMFNTIESLKIMKWLKALFGDKKHLAEKAEKADRRVVALSGLKLKEWPLVISNLDPNILKILDLSSNLLETLPPDIGRFNSLKTLTLANNLLSTLPDEIWSLTALQTLDLHNNRLQALSFFIVQLWYLKTLDVSNNQLASIPLELGWNRKLVTLDASYNKLKELPFTLGNLPDLEEINVSNNQVAEFPRVLGLPPRLKILRIANNSLVVFPDILQNSSLTWIEVEGNPCFTKFSAMAGYEQYVARRKGRIDQFIKT</sequence>
<dbReference type="Pfam" id="PF13855">
    <property type="entry name" value="LRR_8"/>
    <property type="match status" value="3"/>
</dbReference>
<comment type="caution">
    <text evidence="3">The sequence shown here is derived from an EMBL/GenBank/DDBJ whole genome shotgun (WGS) entry which is preliminary data.</text>
</comment>
<dbReference type="CDD" id="cd05325">
    <property type="entry name" value="carb_red_sniffer_like_SDR_c"/>
    <property type="match status" value="1"/>
</dbReference>
<dbReference type="Pfam" id="PF12799">
    <property type="entry name" value="LRR_4"/>
    <property type="match status" value="1"/>
</dbReference>
<gene>
    <name evidence="3" type="ORF">SmJEL517_g04213</name>
</gene>
<evidence type="ECO:0000256" key="2">
    <source>
        <dbReference type="ARBA" id="ARBA00022737"/>
    </source>
</evidence>
<dbReference type="EMBL" id="QEAO01000027">
    <property type="protein sequence ID" value="TPX32745.1"/>
    <property type="molecule type" value="Genomic_DNA"/>
</dbReference>
<evidence type="ECO:0000256" key="1">
    <source>
        <dbReference type="ARBA" id="ARBA00022614"/>
    </source>
</evidence>
<dbReference type="PRINTS" id="PR00081">
    <property type="entry name" value="GDHRDH"/>
</dbReference>
<dbReference type="PANTHER" id="PTHR48051:SF1">
    <property type="entry name" value="RAS SUPPRESSOR PROTEIN 1"/>
    <property type="match status" value="1"/>
</dbReference>
<dbReference type="SMART" id="SM00364">
    <property type="entry name" value="LRR_BAC"/>
    <property type="match status" value="14"/>
</dbReference>
<evidence type="ECO:0000313" key="3">
    <source>
        <dbReference type="EMBL" id="TPX32745.1"/>
    </source>
</evidence>
<dbReference type="SUPFAM" id="SSF52058">
    <property type="entry name" value="L domain-like"/>
    <property type="match status" value="2"/>
</dbReference>
<dbReference type="SMART" id="SM00369">
    <property type="entry name" value="LRR_TYP"/>
    <property type="match status" value="10"/>
</dbReference>
<name>A0A507C5K9_9FUNG</name>
<dbReference type="InterPro" id="IPR025875">
    <property type="entry name" value="Leu-rich_rpt_4"/>
</dbReference>
<keyword evidence="1" id="KW-0433">Leucine-rich repeat</keyword>
<dbReference type="PROSITE" id="PS51450">
    <property type="entry name" value="LRR"/>
    <property type="match status" value="6"/>
</dbReference>
<evidence type="ECO:0000313" key="4">
    <source>
        <dbReference type="Proteomes" id="UP000319731"/>
    </source>
</evidence>
<dbReference type="Gene3D" id="3.40.50.720">
    <property type="entry name" value="NAD(P)-binding Rossmann-like Domain"/>
    <property type="match status" value="1"/>
</dbReference>
<dbReference type="InterPro" id="IPR002347">
    <property type="entry name" value="SDR_fam"/>
</dbReference>
<dbReference type="Pfam" id="PF00106">
    <property type="entry name" value="adh_short"/>
    <property type="match status" value="1"/>
</dbReference>
<dbReference type="InterPro" id="IPR036291">
    <property type="entry name" value="NAD(P)-bd_dom_sf"/>
</dbReference>
<accession>A0A507C5K9</accession>
<dbReference type="InterPro" id="IPR003591">
    <property type="entry name" value="Leu-rich_rpt_typical-subtyp"/>
</dbReference>
<dbReference type="InterPro" id="IPR032675">
    <property type="entry name" value="LRR_dom_sf"/>
</dbReference>
<dbReference type="OrthoDB" id="5296at2759"/>
<dbReference type="Pfam" id="PF00560">
    <property type="entry name" value="LRR_1"/>
    <property type="match status" value="1"/>
</dbReference>